<comment type="catalytic activity">
    <reaction evidence="22">
        <text>octanoyl-CoA + H2O = octanoate + CoA + H(+)</text>
        <dbReference type="Rhea" id="RHEA:30143"/>
        <dbReference type="ChEBI" id="CHEBI:15377"/>
        <dbReference type="ChEBI" id="CHEBI:15378"/>
        <dbReference type="ChEBI" id="CHEBI:25646"/>
        <dbReference type="ChEBI" id="CHEBI:57287"/>
        <dbReference type="ChEBI" id="CHEBI:57386"/>
    </reaction>
    <physiologicalReaction direction="left-to-right" evidence="22">
        <dbReference type="Rhea" id="RHEA:30144"/>
    </physiologicalReaction>
</comment>
<comment type="catalytic activity">
    <reaction evidence="17">
        <text>(9Z)-octadecenoyl-CoA + H2O = (9Z)-octadecenoate + CoA + H(+)</text>
        <dbReference type="Rhea" id="RHEA:40139"/>
        <dbReference type="ChEBI" id="CHEBI:15377"/>
        <dbReference type="ChEBI" id="CHEBI:15378"/>
        <dbReference type="ChEBI" id="CHEBI:30823"/>
        <dbReference type="ChEBI" id="CHEBI:57287"/>
        <dbReference type="ChEBI" id="CHEBI:57387"/>
    </reaction>
    <physiologicalReaction direction="left-to-right" evidence="17">
        <dbReference type="Rhea" id="RHEA:40140"/>
    </physiologicalReaction>
</comment>
<evidence type="ECO:0000256" key="16">
    <source>
        <dbReference type="ARBA" id="ARBA00035852"/>
    </source>
</evidence>
<dbReference type="GO" id="GO:0005758">
    <property type="term" value="C:mitochondrial intermembrane space"/>
    <property type="evidence" value="ECO:0007669"/>
    <property type="project" value="UniProtKB-SubCell"/>
</dbReference>
<evidence type="ECO:0000256" key="1">
    <source>
        <dbReference type="ARBA" id="ARBA00004496"/>
    </source>
</evidence>
<keyword evidence="11" id="KW-0809">Transit peptide</keyword>
<evidence type="ECO:0000256" key="20">
    <source>
        <dbReference type="ARBA" id="ARBA00040123"/>
    </source>
</evidence>
<evidence type="ECO:0000256" key="23">
    <source>
        <dbReference type="ARBA" id="ARBA00047734"/>
    </source>
</evidence>
<dbReference type="CDD" id="cd03443">
    <property type="entry name" value="PaaI_thioesterase"/>
    <property type="match status" value="1"/>
</dbReference>
<evidence type="ECO:0000256" key="24">
    <source>
        <dbReference type="ARBA" id="ARBA00047969"/>
    </source>
</evidence>
<evidence type="ECO:0000256" key="5">
    <source>
        <dbReference type="ARBA" id="ARBA00022475"/>
    </source>
</evidence>
<evidence type="ECO:0000256" key="2">
    <source>
        <dbReference type="ARBA" id="ARBA00004569"/>
    </source>
</evidence>
<dbReference type="GO" id="GO:0005743">
    <property type="term" value="C:mitochondrial inner membrane"/>
    <property type="evidence" value="ECO:0007669"/>
    <property type="project" value="UniProtKB-SubCell"/>
</dbReference>
<evidence type="ECO:0000256" key="12">
    <source>
        <dbReference type="ARBA" id="ARBA00023098"/>
    </source>
</evidence>
<protein>
    <recommendedName>
        <fullName evidence="20">Acyl-coenzyme A thioesterase THEM4</fullName>
        <ecNumber evidence="19">3.1.2.2</ecNumber>
    </recommendedName>
    <alternativeName>
        <fullName evidence="21">Thioesterase superfamily member 4</fullName>
    </alternativeName>
</protein>
<proteinExistence type="inferred from homology"/>
<evidence type="ECO:0000256" key="13">
    <source>
        <dbReference type="ARBA" id="ARBA00023128"/>
    </source>
</evidence>
<accession>A0A6J6NB04</accession>
<dbReference type="EMBL" id="CAEZXI010000035">
    <property type="protein sequence ID" value="CAB4682005.1"/>
    <property type="molecule type" value="Genomic_DNA"/>
</dbReference>
<keyword evidence="8" id="KW-0999">Mitochondrion inner membrane</keyword>
<dbReference type="AlphaFoldDB" id="A0A6J6NB04"/>
<dbReference type="InterPro" id="IPR006683">
    <property type="entry name" value="Thioestr_dom"/>
</dbReference>
<keyword evidence="5" id="KW-1003">Cell membrane</keyword>
<comment type="catalytic activity">
    <reaction evidence="16">
        <text>(5Z,8Z,11Z,14Z)-eicosatetraenoyl-CoA + H2O = (5Z,8Z,11Z,14Z)-eicosatetraenoate + CoA + H(+)</text>
        <dbReference type="Rhea" id="RHEA:40151"/>
        <dbReference type="ChEBI" id="CHEBI:15377"/>
        <dbReference type="ChEBI" id="CHEBI:15378"/>
        <dbReference type="ChEBI" id="CHEBI:32395"/>
        <dbReference type="ChEBI" id="CHEBI:57287"/>
        <dbReference type="ChEBI" id="CHEBI:57368"/>
    </reaction>
    <physiologicalReaction direction="left-to-right" evidence="16">
        <dbReference type="Rhea" id="RHEA:40152"/>
    </physiologicalReaction>
</comment>
<evidence type="ECO:0000256" key="21">
    <source>
        <dbReference type="ARBA" id="ARBA00043210"/>
    </source>
</evidence>
<dbReference type="PANTHER" id="PTHR12418">
    <property type="entry name" value="ACYL-COENZYME A THIOESTERASE THEM4"/>
    <property type="match status" value="1"/>
</dbReference>
<comment type="subcellular location">
    <subcellularLocation>
        <location evidence="3">Cell projection</location>
        <location evidence="3">Ruffle membrane</location>
    </subcellularLocation>
    <subcellularLocation>
        <location evidence="1">Cytoplasm</location>
    </subcellularLocation>
    <subcellularLocation>
        <location evidence="4">Mitochondrion inner membrane</location>
        <topology evidence="4">Peripheral membrane protein</topology>
    </subcellularLocation>
    <subcellularLocation>
        <location evidence="2">Mitochondrion intermembrane space</location>
    </subcellularLocation>
</comment>
<keyword evidence="10" id="KW-0276">Fatty acid metabolism</keyword>
<comment type="catalytic activity">
    <reaction evidence="23">
        <text>hexadecanoyl-CoA + H2O = hexadecanoate + CoA + H(+)</text>
        <dbReference type="Rhea" id="RHEA:16645"/>
        <dbReference type="ChEBI" id="CHEBI:7896"/>
        <dbReference type="ChEBI" id="CHEBI:15377"/>
        <dbReference type="ChEBI" id="CHEBI:15378"/>
        <dbReference type="ChEBI" id="CHEBI:57287"/>
        <dbReference type="ChEBI" id="CHEBI:57379"/>
        <dbReference type="EC" id="3.1.2.2"/>
    </reaction>
    <physiologicalReaction direction="left-to-right" evidence="23">
        <dbReference type="Rhea" id="RHEA:16646"/>
    </physiologicalReaction>
</comment>
<dbReference type="GO" id="GO:0016787">
    <property type="term" value="F:hydrolase activity"/>
    <property type="evidence" value="ECO:0007669"/>
    <property type="project" value="UniProtKB-KW"/>
</dbReference>
<evidence type="ECO:0000256" key="10">
    <source>
        <dbReference type="ARBA" id="ARBA00022832"/>
    </source>
</evidence>
<sequence length="220" mass="23828">MPQDNCSKNFTDFDLSFILGKGYAYFMSRIASTTPPADAVMPVRHPKAPAIGSQIPSHFGHCYGCGELHKTGLHFTAIAGKDLDLTGSFTVTENHQGAPGLAHGGLLSLAFDEAMGKLMWLIRTPAVTGRLETDFLMPVPMGRTLFINAKITGQSGRKIYVEAEGRLDSVTGDLAVKAAAIFIAVPMQHFISNLTAEYKEHLKQHPGLLAFVDPDFDINP</sequence>
<evidence type="ECO:0000256" key="4">
    <source>
        <dbReference type="ARBA" id="ARBA00004637"/>
    </source>
</evidence>
<evidence type="ECO:0000256" key="15">
    <source>
        <dbReference type="ARBA" id="ARBA00023273"/>
    </source>
</evidence>
<keyword evidence="6" id="KW-0963">Cytoplasm</keyword>
<organism evidence="28">
    <name type="scientific">freshwater metagenome</name>
    <dbReference type="NCBI Taxonomy" id="449393"/>
    <lineage>
        <taxon>unclassified sequences</taxon>
        <taxon>metagenomes</taxon>
        <taxon>ecological metagenomes</taxon>
    </lineage>
</organism>
<keyword evidence="14" id="KW-0472">Membrane</keyword>
<evidence type="ECO:0000256" key="11">
    <source>
        <dbReference type="ARBA" id="ARBA00022946"/>
    </source>
</evidence>
<comment type="catalytic activity">
    <reaction evidence="24">
        <text>decanoyl-CoA + H2O = decanoate + CoA + H(+)</text>
        <dbReference type="Rhea" id="RHEA:40059"/>
        <dbReference type="ChEBI" id="CHEBI:15377"/>
        <dbReference type="ChEBI" id="CHEBI:15378"/>
        <dbReference type="ChEBI" id="CHEBI:27689"/>
        <dbReference type="ChEBI" id="CHEBI:57287"/>
        <dbReference type="ChEBI" id="CHEBI:61430"/>
    </reaction>
    <physiologicalReaction direction="left-to-right" evidence="24">
        <dbReference type="Rhea" id="RHEA:40060"/>
    </physiologicalReaction>
</comment>
<reference evidence="28" key="1">
    <citation type="submission" date="2020-05" db="EMBL/GenBank/DDBJ databases">
        <authorList>
            <person name="Chiriac C."/>
            <person name="Salcher M."/>
            <person name="Ghai R."/>
            <person name="Kavagutti S V."/>
        </authorList>
    </citation>
    <scope>NUCLEOTIDE SEQUENCE</scope>
</reference>
<evidence type="ECO:0000256" key="26">
    <source>
        <dbReference type="ARBA" id="ARBA00048180"/>
    </source>
</evidence>
<evidence type="ECO:0000259" key="27">
    <source>
        <dbReference type="Pfam" id="PF03061"/>
    </source>
</evidence>
<evidence type="ECO:0000256" key="19">
    <source>
        <dbReference type="ARBA" id="ARBA00038848"/>
    </source>
</evidence>
<keyword evidence="15" id="KW-0966">Cell projection</keyword>
<evidence type="ECO:0000256" key="25">
    <source>
        <dbReference type="ARBA" id="ARBA00048074"/>
    </source>
</evidence>
<dbReference type="GO" id="GO:0032587">
    <property type="term" value="C:ruffle membrane"/>
    <property type="evidence" value="ECO:0007669"/>
    <property type="project" value="UniProtKB-SubCell"/>
</dbReference>
<evidence type="ECO:0000256" key="14">
    <source>
        <dbReference type="ARBA" id="ARBA00023136"/>
    </source>
</evidence>
<dbReference type="SUPFAM" id="SSF54637">
    <property type="entry name" value="Thioesterase/thiol ester dehydrase-isomerase"/>
    <property type="match status" value="1"/>
</dbReference>
<dbReference type="GO" id="GO:0006915">
    <property type="term" value="P:apoptotic process"/>
    <property type="evidence" value="ECO:0007669"/>
    <property type="project" value="UniProtKB-KW"/>
</dbReference>
<dbReference type="GO" id="GO:0006631">
    <property type="term" value="P:fatty acid metabolic process"/>
    <property type="evidence" value="ECO:0007669"/>
    <property type="project" value="UniProtKB-KW"/>
</dbReference>
<evidence type="ECO:0000256" key="17">
    <source>
        <dbReference type="ARBA" id="ARBA00037002"/>
    </source>
</evidence>
<name>A0A6J6NB04_9ZZZZ</name>
<evidence type="ECO:0000313" key="28">
    <source>
        <dbReference type="EMBL" id="CAB4682005.1"/>
    </source>
</evidence>
<comment type="catalytic activity">
    <reaction evidence="25">
        <text>dodecanoyl-CoA + H2O = dodecanoate + CoA + H(+)</text>
        <dbReference type="Rhea" id="RHEA:30135"/>
        <dbReference type="ChEBI" id="CHEBI:15377"/>
        <dbReference type="ChEBI" id="CHEBI:15378"/>
        <dbReference type="ChEBI" id="CHEBI:18262"/>
        <dbReference type="ChEBI" id="CHEBI:57287"/>
        <dbReference type="ChEBI" id="CHEBI:57375"/>
    </reaction>
    <physiologicalReaction direction="left-to-right" evidence="25">
        <dbReference type="Rhea" id="RHEA:30136"/>
    </physiologicalReaction>
</comment>
<evidence type="ECO:0000256" key="9">
    <source>
        <dbReference type="ARBA" id="ARBA00022801"/>
    </source>
</evidence>
<evidence type="ECO:0000256" key="8">
    <source>
        <dbReference type="ARBA" id="ARBA00022792"/>
    </source>
</evidence>
<keyword evidence="12" id="KW-0443">Lipid metabolism</keyword>
<dbReference type="Gene3D" id="3.10.129.10">
    <property type="entry name" value="Hotdog Thioesterase"/>
    <property type="match status" value="1"/>
</dbReference>
<evidence type="ECO:0000256" key="6">
    <source>
        <dbReference type="ARBA" id="ARBA00022490"/>
    </source>
</evidence>
<dbReference type="InterPro" id="IPR052365">
    <property type="entry name" value="THEM4/THEM5_acyl-CoA_thioest"/>
</dbReference>
<evidence type="ECO:0000256" key="3">
    <source>
        <dbReference type="ARBA" id="ARBA00004632"/>
    </source>
</evidence>
<dbReference type="InterPro" id="IPR029069">
    <property type="entry name" value="HotDog_dom_sf"/>
</dbReference>
<dbReference type="PANTHER" id="PTHR12418:SF19">
    <property type="entry name" value="ACYL-COENZYME A THIOESTERASE THEM4"/>
    <property type="match status" value="1"/>
</dbReference>
<comment type="catalytic activity">
    <reaction evidence="26">
        <text>tetradecanoyl-CoA + H2O = tetradecanoate + CoA + H(+)</text>
        <dbReference type="Rhea" id="RHEA:40119"/>
        <dbReference type="ChEBI" id="CHEBI:15377"/>
        <dbReference type="ChEBI" id="CHEBI:15378"/>
        <dbReference type="ChEBI" id="CHEBI:30807"/>
        <dbReference type="ChEBI" id="CHEBI:57287"/>
        <dbReference type="ChEBI" id="CHEBI:57385"/>
    </reaction>
    <physiologicalReaction direction="left-to-right" evidence="26">
        <dbReference type="Rhea" id="RHEA:40120"/>
    </physiologicalReaction>
</comment>
<evidence type="ECO:0000256" key="7">
    <source>
        <dbReference type="ARBA" id="ARBA00022703"/>
    </source>
</evidence>
<dbReference type="Pfam" id="PF03061">
    <property type="entry name" value="4HBT"/>
    <property type="match status" value="1"/>
</dbReference>
<dbReference type="EC" id="3.1.2.2" evidence="19"/>
<keyword evidence="7" id="KW-0053">Apoptosis</keyword>
<keyword evidence="13" id="KW-0496">Mitochondrion</keyword>
<evidence type="ECO:0000256" key="18">
    <source>
        <dbReference type="ARBA" id="ARBA00038456"/>
    </source>
</evidence>
<gene>
    <name evidence="28" type="ORF">UFOPK2362_00476</name>
</gene>
<comment type="similarity">
    <text evidence="18">Belongs to the THEM4/THEM5 thioesterase family.</text>
</comment>
<keyword evidence="9" id="KW-0378">Hydrolase</keyword>
<feature type="domain" description="Thioesterase" evidence="27">
    <location>
        <begin position="100"/>
        <end position="166"/>
    </location>
</feature>
<evidence type="ECO:0000256" key="22">
    <source>
        <dbReference type="ARBA" id="ARBA00047588"/>
    </source>
</evidence>